<sequence>MPWPLGVYPYLLSILSAAALPPPPPPNIQAGGSRKRPLRRHHSATKIYRLFILIPLAIPPFRITQYPPSFHRLQQPARLSRNNKDIDPRAGARTVTQALSVREPEPKKKKEKKKRSPRRSRRSMVFRRAESLRRPPPLEWGALSIYKASFEDRPARDIEL</sequence>
<evidence type="ECO:0000256" key="1">
    <source>
        <dbReference type="SAM" id="MobiDB-lite"/>
    </source>
</evidence>
<evidence type="ECO:0000313" key="3">
    <source>
        <dbReference type="EMBL" id="KAA8902473.1"/>
    </source>
</evidence>
<evidence type="ECO:0000256" key="2">
    <source>
        <dbReference type="SAM" id="SignalP"/>
    </source>
</evidence>
<dbReference type="EMBL" id="VXIS01000132">
    <property type="protein sequence ID" value="KAA8902473.1"/>
    <property type="molecule type" value="Genomic_DNA"/>
</dbReference>
<feature type="signal peptide" evidence="2">
    <location>
        <begin position="1"/>
        <end position="19"/>
    </location>
</feature>
<gene>
    <name evidence="3" type="ORF">FN846DRAFT_86539</name>
</gene>
<protein>
    <submittedName>
        <fullName evidence="3">Uncharacterized protein</fullName>
    </submittedName>
</protein>
<evidence type="ECO:0000313" key="4">
    <source>
        <dbReference type="Proteomes" id="UP000326924"/>
    </source>
</evidence>
<dbReference type="Proteomes" id="UP000326924">
    <property type="component" value="Unassembled WGS sequence"/>
</dbReference>
<proteinExistence type="predicted"/>
<feature type="region of interest" description="Disordered" evidence="1">
    <location>
        <begin position="74"/>
        <end position="130"/>
    </location>
</feature>
<reference evidence="3 4" key="1">
    <citation type="submission" date="2019-09" db="EMBL/GenBank/DDBJ databases">
        <title>Draft genome of the ectomycorrhizal ascomycete Sphaerosporella brunnea.</title>
        <authorList>
            <consortium name="DOE Joint Genome Institute"/>
            <person name="Benucci G.M."/>
            <person name="Marozzi G."/>
            <person name="Antonielli L."/>
            <person name="Sanchez S."/>
            <person name="Marco P."/>
            <person name="Wang X."/>
            <person name="Falini L.B."/>
            <person name="Barry K."/>
            <person name="Haridas S."/>
            <person name="Lipzen A."/>
            <person name="Labutti K."/>
            <person name="Grigoriev I.V."/>
            <person name="Murat C."/>
            <person name="Martin F."/>
            <person name="Albertini E."/>
            <person name="Donnini D."/>
            <person name="Bonito G."/>
        </authorList>
    </citation>
    <scope>NUCLEOTIDE SEQUENCE [LARGE SCALE GENOMIC DNA]</scope>
    <source>
        <strain evidence="3 4">Sb_GMNB300</strain>
    </source>
</reference>
<dbReference type="AlphaFoldDB" id="A0A5J5ESB0"/>
<organism evidence="3 4">
    <name type="scientific">Sphaerosporella brunnea</name>
    <dbReference type="NCBI Taxonomy" id="1250544"/>
    <lineage>
        <taxon>Eukaryota</taxon>
        <taxon>Fungi</taxon>
        <taxon>Dikarya</taxon>
        <taxon>Ascomycota</taxon>
        <taxon>Pezizomycotina</taxon>
        <taxon>Pezizomycetes</taxon>
        <taxon>Pezizales</taxon>
        <taxon>Pyronemataceae</taxon>
        <taxon>Sphaerosporella</taxon>
    </lineage>
</organism>
<feature type="chain" id="PRO_5023853421" evidence="2">
    <location>
        <begin position="20"/>
        <end position="160"/>
    </location>
</feature>
<keyword evidence="4" id="KW-1185">Reference proteome</keyword>
<comment type="caution">
    <text evidence="3">The sequence shown here is derived from an EMBL/GenBank/DDBJ whole genome shotgun (WGS) entry which is preliminary data.</text>
</comment>
<name>A0A5J5ESB0_9PEZI</name>
<keyword evidence="2" id="KW-0732">Signal</keyword>
<feature type="compositionally biased region" description="Basic residues" evidence="1">
    <location>
        <begin position="109"/>
        <end position="125"/>
    </location>
</feature>
<dbReference type="InParanoid" id="A0A5J5ESB0"/>
<accession>A0A5J5ESB0</accession>